<reference evidence="3" key="1">
    <citation type="submission" date="2021-01" db="EMBL/GenBank/DDBJ databases">
        <authorList>
            <person name="Corre E."/>
            <person name="Pelletier E."/>
            <person name="Niang G."/>
            <person name="Scheremetjew M."/>
            <person name="Finn R."/>
            <person name="Kale V."/>
            <person name="Holt S."/>
            <person name="Cochrane G."/>
            <person name="Meng A."/>
            <person name="Brown T."/>
            <person name="Cohen L."/>
        </authorList>
    </citation>
    <scope>NUCLEOTIDE SEQUENCE</scope>
    <source>
        <strain evidence="3">CCMP2058</strain>
    </source>
</reference>
<dbReference type="Gene3D" id="3.30.420.80">
    <property type="entry name" value="Ribosomal protein S11"/>
    <property type="match status" value="1"/>
</dbReference>
<name>A0A7S0H5B1_9EUKA</name>
<dbReference type="GO" id="GO:0006412">
    <property type="term" value="P:translation"/>
    <property type="evidence" value="ECO:0007669"/>
    <property type="project" value="InterPro"/>
</dbReference>
<dbReference type="InterPro" id="IPR036967">
    <property type="entry name" value="Ribosomal_uS11_sf"/>
</dbReference>
<dbReference type="GO" id="GO:0003735">
    <property type="term" value="F:structural constituent of ribosome"/>
    <property type="evidence" value="ECO:0007669"/>
    <property type="project" value="InterPro"/>
</dbReference>
<evidence type="ECO:0000256" key="1">
    <source>
        <dbReference type="ARBA" id="ARBA00022980"/>
    </source>
</evidence>
<evidence type="ECO:0008006" key="4">
    <source>
        <dbReference type="Google" id="ProtNLM"/>
    </source>
</evidence>
<keyword evidence="1" id="KW-0689">Ribosomal protein</keyword>
<accession>A0A7S0H5B1</accession>
<dbReference type="GO" id="GO:0005840">
    <property type="term" value="C:ribosome"/>
    <property type="evidence" value="ECO:0007669"/>
    <property type="project" value="UniProtKB-KW"/>
</dbReference>
<gene>
    <name evidence="3" type="ORF">LAMO00422_LOCUS20392</name>
</gene>
<dbReference type="EMBL" id="HBEM01029911">
    <property type="protein sequence ID" value="CAD8461432.1"/>
    <property type="molecule type" value="Transcribed_RNA"/>
</dbReference>
<protein>
    <recommendedName>
        <fullName evidence="4">Ribosomal protein S11</fullName>
    </recommendedName>
</protein>
<dbReference type="AlphaFoldDB" id="A0A7S0H5B1"/>
<dbReference type="SUPFAM" id="SSF53137">
    <property type="entry name" value="Translational machinery components"/>
    <property type="match status" value="1"/>
</dbReference>
<sequence>MRTIVRAIPVRLLPPNPPARPSFVVINGSKNTTRITCVHEGKVIAHTSTRRSKEYKGTERRTAQAIYSVALDFGRELTRSKTIRSSLFDLRIHGLQKNAVLGLLDSGFQFNSIREVKNPKFNGCRLRKPRRL</sequence>
<dbReference type="GO" id="GO:1990904">
    <property type="term" value="C:ribonucleoprotein complex"/>
    <property type="evidence" value="ECO:0007669"/>
    <property type="project" value="UniProtKB-KW"/>
</dbReference>
<keyword evidence="2" id="KW-0687">Ribonucleoprotein</keyword>
<evidence type="ECO:0000256" key="2">
    <source>
        <dbReference type="ARBA" id="ARBA00023274"/>
    </source>
</evidence>
<evidence type="ECO:0000313" key="3">
    <source>
        <dbReference type="EMBL" id="CAD8461432.1"/>
    </source>
</evidence>
<proteinExistence type="predicted"/>
<organism evidence="3">
    <name type="scientific">Amorphochlora amoebiformis</name>
    <dbReference type="NCBI Taxonomy" id="1561963"/>
    <lineage>
        <taxon>Eukaryota</taxon>
        <taxon>Sar</taxon>
        <taxon>Rhizaria</taxon>
        <taxon>Cercozoa</taxon>
        <taxon>Chlorarachniophyceae</taxon>
        <taxon>Amorphochlora</taxon>
    </lineage>
</organism>